<dbReference type="RefSeq" id="WP_104793594.1">
    <property type="nucleotide sequence ID" value="NZ_PTPZ01000003.1"/>
</dbReference>
<name>A0A2S7I5S6_9FLAO</name>
<evidence type="ECO:0000313" key="1">
    <source>
        <dbReference type="EMBL" id="PPZ91913.1"/>
    </source>
</evidence>
<dbReference type="AlphaFoldDB" id="A0A2S7I5S6"/>
<organism evidence="1 2">
    <name type="scientific">Cloacibacterium normanense</name>
    <dbReference type="NCBI Taxonomy" id="237258"/>
    <lineage>
        <taxon>Bacteria</taxon>
        <taxon>Pseudomonadati</taxon>
        <taxon>Bacteroidota</taxon>
        <taxon>Flavobacteriia</taxon>
        <taxon>Flavobacteriales</taxon>
        <taxon>Weeksellaceae</taxon>
    </lineage>
</organism>
<accession>A0A2S7I5S6</accession>
<evidence type="ECO:0000313" key="2">
    <source>
        <dbReference type="Proteomes" id="UP000238565"/>
    </source>
</evidence>
<sequence length="404" mass="47226">METKKKSILKLDIQETDNGVLISDLFKLLTSTDETAKKVKEILSSEFEQNEFIPIVGAKTLVNSQIIQNKSYIKKDLVSNLENITFYFENTFTINFNNIPNPENFGGNNFLITYPKYSAQRDFFGNLYSMDRYAKKLVDKGLKKILETNLELLKNEKIKDRKYRLIHYKPDNKYYLRAIVSTDNYFDYNNSIAVVIALLTLYKEIKSSGVAYNLKLCEYNESNIRMFFDTTSDKKLEGVGFVKNIVEISNDEIKREALRFSGVCTISYDRDKKEKEIYINPKDVKSKILTIKHNQKPENGLKSLLDFENVEKIHNELYKDIQTIKNIKNTEQIKFLVLRKIDNTKNEDVKKFRTSILNELTKTTTKNIIDLLNLFNNIQVLANEDIEASEFLRYVIYEALINRK</sequence>
<reference evidence="1 2" key="1">
    <citation type="submission" date="2018-02" db="EMBL/GenBank/DDBJ databases">
        <title>Draft genome sequence of bacterial isolates from marine environment.</title>
        <authorList>
            <person name="Singh S.K."/>
            <person name="Hill R."/>
            <person name="Major S."/>
            <person name="Cai H."/>
            <person name="Li Y."/>
        </authorList>
    </citation>
    <scope>NUCLEOTIDE SEQUENCE [LARGE SCALE GENOMIC DNA]</scope>
    <source>
        <strain evidence="1 2">IMET F</strain>
    </source>
</reference>
<proteinExistence type="predicted"/>
<protein>
    <submittedName>
        <fullName evidence="1">Uncharacterized protein</fullName>
    </submittedName>
</protein>
<dbReference type="Proteomes" id="UP000238565">
    <property type="component" value="Unassembled WGS sequence"/>
</dbReference>
<dbReference type="EMBL" id="PTPZ01000003">
    <property type="protein sequence ID" value="PPZ91913.1"/>
    <property type="molecule type" value="Genomic_DNA"/>
</dbReference>
<gene>
    <name evidence="1" type="ORF">C3729_07605</name>
</gene>
<comment type="caution">
    <text evidence="1">The sequence shown here is derived from an EMBL/GenBank/DDBJ whole genome shotgun (WGS) entry which is preliminary data.</text>
</comment>